<dbReference type="SUPFAM" id="SSF48452">
    <property type="entry name" value="TPR-like"/>
    <property type="match status" value="1"/>
</dbReference>
<keyword evidence="3" id="KW-1133">Transmembrane helix</keyword>
<feature type="transmembrane region" description="Helical" evidence="3">
    <location>
        <begin position="115"/>
        <end position="133"/>
    </location>
</feature>
<dbReference type="Pfam" id="PF13290">
    <property type="entry name" value="CHB_HEX_C_1"/>
    <property type="match status" value="2"/>
</dbReference>
<evidence type="ECO:0000256" key="1">
    <source>
        <dbReference type="PROSITE-ProRule" id="PRU00339"/>
    </source>
</evidence>
<evidence type="ECO:0000259" key="4">
    <source>
        <dbReference type="Pfam" id="PF13290"/>
    </source>
</evidence>
<protein>
    <submittedName>
        <fullName evidence="5">Tetratricopeptide repeat-containing protein</fullName>
    </submittedName>
</protein>
<dbReference type="RefSeq" id="WP_073108551.1">
    <property type="nucleotide sequence ID" value="NZ_FQZY01000021.1"/>
</dbReference>
<dbReference type="Proteomes" id="UP000184301">
    <property type="component" value="Unassembled WGS sequence"/>
</dbReference>
<keyword evidence="6" id="KW-1185">Reference proteome</keyword>
<name>A0A1M6N5P9_9FIRM</name>
<keyword evidence="3" id="KW-0812">Transmembrane</keyword>
<reference evidence="5 6" key="1">
    <citation type="submission" date="2016-11" db="EMBL/GenBank/DDBJ databases">
        <authorList>
            <person name="Jaros S."/>
            <person name="Januszkiewicz K."/>
            <person name="Wedrychowicz H."/>
        </authorList>
    </citation>
    <scope>NUCLEOTIDE SEQUENCE [LARGE SCALE GENOMIC DNA]</scope>
    <source>
        <strain evidence="5 6">DSM 15480</strain>
    </source>
</reference>
<feature type="domain" description="GH29D-like beta-sandwich" evidence="4">
    <location>
        <begin position="253"/>
        <end position="317"/>
    </location>
</feature>
<dbReference type="Gene3D" id="1.25.40.10">
    <property type="entry name" value="Tetratricopeptide repeat domain"/>
    <property type="match status" value="1"/>
</dbReference>
<proteinExistence type="predicted"/>
<keyword evidence="3" id="KW-0472">Membrane</keyword>
<evidence type="ECO:0000256" key="2">
    <source>
        <dbReference type="SAM" id="MobiDB-lite"/>
    </source>
</evidence>
<evidence type="ECO:0000256" key="3">
    <source>
        <dbReference type="SAM" id="Phobius"/>
    </source>
</evidence>
<gene>
    <name evidence="5" type="ORF">SAMN02745243_01723</name>
</gene>
<dbReference type="InterPro" id="IPR059177">
    <property type="entry name" value="GH29D-like_dom"/>
</dbReference>
<feature type="repeat" description="TPR" evidence="1">
    <location>
        <begin position="171"/>
        <end position="204"/>
    </location>
</feature>
<accession>A0A1M6N5P9</accession>
<dbReference type="InterPro" id="IPR019734">
    <property type="entry name" value="TPR_rpt"/>
</dbReference>
<dbReference type="OrthoDB" id="9802197at2"/>
<dbReference type="SMART" id="SM00028">
    <property type="entry name" value="TPR"/>
    <property type="match status" value="2"/>
</dbReference>
<evidence type="ECO:0000313" key="5">
    <source>
        <dbReference type="EMBL" id="SHJ90973.1"/>
    </source>
</evidence>
<dbReference type="AlphaFoldDB" id="A0A1M6N5P9"/>
<dbReference type="EMBL" id="FQZY01000021">
    <property type="protein sequence ID" value="SHJ90973.1"/>
    <property type="molecule type" value="Genomic_DNA"/>
</dbReference>
<dbReference type="InterPro" id="IPR011990">
    <property type="entry name" value="TPR-like_helical_dom_sf"/>
</dbReference>
<organism evidence="5 6">
    <name type="scientific">Hespellia stercorisuis DSM 15480</name>
    <dbReference type="NCBI Taxonomy" id="1121950"/>
    <lineage>
        <taxon>Bacteria</taxon>
        <taxon>Bacillati</taxon>
        <taxon>Bacillota</taxon>
        <taxon>Clostridia</taxon>
        <taxon>Lachnospirales</taxon>
        <taxon>Lachnospiraceae</taxon>
        <taxon>Hespellia</taxon>
    </lineage>
</organism>
<feature type="region of interest" description="Disordered" evidence="2">
    <location>
        <begin position="65"/>
        <end position="96"/>
    </location>
</feature>
<dbReference type="Pfam" id="PF14559">
    <property type="entry name" value="TPR_19"/>
    <property type="match status" value="1"/>
</dbReference>
<dbReference type="PROSITE" id="PS50005">
    <property type="entry name" value="TPR"/>
    <property type="match status" value="1"/>
</dbReference>
<feature type="compositionally biased region" description="Basic and acidic residues" evidence="2">
    <location>
        <begin position="84"/>
        <end position="96"/>
    </location>
</feature>
<keyword evidence="1" id="KW-0802">TPR repeat</keyword>
<feature type="domain" description="GH29D-like beta-sandwich" evidence="4">
    <location>
        <begin position="334"/>
        <end position="399"/>
    </location>
</feature>
<dbReference type="STRING" id="1121950.SAMN02745243_01723"/>
<sequence>MRCTYCGAVIPDGMLRCEKCGTEVQIVPDYNPLDDVLAQQVKGSIDGSTRPLDYYENEEYQRAVARTDQRAKPSQPVKQKRQPTQRELRQEAEERRRQQLARKKAIRKRRRQRRLIILSFILVVACVLGFIFYQNSYQGLVRKGNNAFAQKDYTSATDYYNRAEKKNSSRPEAYTGLANVLVAQDSTEDAEALFLTAIDSQPSNADLYEACIQFYTDTEQMTKISILIDGCDDDTVLSALSDYVSDVPEFSLTEGDYTEVQEVSLSSDGESIYYTTDSTDPTTDSTEYSGAIQLSEGENVIKAISLNKKGIPSLVQTKVYNIEIPVADAPAVTPSTGQYDTATNISINVPEGYTAYYTLDGSAPNAASIQYTEPIDMPVGQTIFSAVLINAQGKSTQVTKRNYMLEYE</sequence>
<evidence type="ECO:0000313" key="6">
    <source>
        <dbReference type="Proteomes" id="UP000184301"/>
    </source>
</evidence>